<evidence type="ECO:0000313" key="2">
    <source>
        <dbReference type="EMBL" id="CAB4167941.1"/>
    </source>
</evidence>
<gene>
    <name evidence="5" type="ORF">UFOVP1666_113</name>
    <name evidence="2" type="ORF">UFOVP867_68</name>
    <name evidence="3" type="ORF">UFOVP913_130</name>
    <name evidence="4" type="ORF">UFOVP993_183</name>
</gene>
<proteinExistence type="predicted"/>
<evidence type="ECO:0000313" key="4">
    <source>
        <dbReference type="EMBL" id="CAB4177125.1"/>
    </source>
</evidence>
<feature type="transmembrane region" description="Helical" evidence="1">
    <location>
        <begin position="51"/>
        <end position="67"/>
    </location>
</feature>
<evidence type="ECO:0000313" key="3">
    <source>
        <dbReference type="EMBL" id="CAB4170869.1"/>
    </source>
</evidence>
<name>A0A6J5PG57_9CAUD</name>
<protein>
    <submittedName>
        <fullName evidence="3">Uncharacterized protein</fullName>
    </submittedName>
</protein>
<dbReference type="EMBL" id="LR796815">
    <property type="protein sequence ID" value="CAB4167941.1"/>
    <property type="molecule type" value="Genomic_DNA"/>
</dbReference>
<keyword evidence="1" id="KW-1133">Transmembrane helix</keyword>
<keyword evidence="1" id="KW-0812">Transmembrane</keyword>
<dbReference type="EMBL" id="LR796944">
    <property type="protein sequence ID" value="CAB4177125.1"/>
    <property type="molecule type" value="Genomic_DNA"/>
</dbReference>
<keyword evidence="1" id="KW-0472">Membrane</keyword>
<feature type="transmembrane region" description="Helical" evidence="1">
    <location>
        <begin position="27"/>
        <end position="44"/>
    </location>
</feature>
<evidence type="ECO:0000256" key="1">
    <source>
        <dbReference type="SAM" id="Phobius"/>
    </source>
</evidence>
<sequence length="68" mass="7546">MNDVLKWLATFVALTGAILTTLQMTPINLYVLNIASIIFLVWAVRINEKSIICVNIGMLAIYGFGVFI</sequence>
<evidence type="ECO:0000313" key="5">
    <source>
        <dbReference type="EMBL" id="CAB4223070.1"/>
    </source>
</evidence>
<dbReference type="EMBL" id="LR797534">
    <property type="protein sequence ID" value="CAB4223070.1"/>
    <property type="molecule type" value="Genomic_DNA"/>
</dbReference>
<reference evidence="3" key="1">
    <citation type="submission" date="2020-05" db="EMBL/GenBank/DDBJ databases">
        <authorList>
            <person name="Chiriac C."/>
            <person name="Salcher M."/>
            <person name="Ghai R."/>
            <person name="Kavagutti S V."/>
        </authorList>
    </citation>
    <scope>NUCLEOTIDE SEQUENCE</scope>
</reference>
<accession>A0A6J5PG57</accession>
<dbReference type="EMBL" id="LR796858">
    <property type="protein sequence ID" value="CAB4170869.1"/>
    <property type="molecule type" value="Genomic_DNA"/>
</dbReference>
<organism evidence="3">
    <name type="scientific">uncultured Caudovirales phage</name>
    <dbReference type="NCBI Taxonomy" id="2100421"/>
    <lineage>
        <taxon>Viruses</taxon>
        <taxon>Duplodnaviria</taxon>
        <taxon>Heunggongvirae</taxon>
        <taxon>Uroviricota</taxon>
        <taxon>Caudoviricetes</taxon>
        <taxon>Peduoviridae</taxon>
        <taxon>Maltschvirus</taxon>
        <taxon>Maltschvirus maltsch</taxon>
    </lineage>
</organism>